<dbReference type="PRINTS" id="PR01543">
    <property type="entry name" value="ANATRNSFRASE"/>
</dbReference>
<accession>A0ABT0ZWX2</accession>
<evidence type="ECO:0000256" key="2">
    <source>
        <dbReference type="RuleBase" id="RU003452"/>
    </source>
</evidence>
<comment type="caution">
    <text evidence="3">The sequence shown here is derived from an EMBL/GenBank/DDBJ whole genome shotgun (WGS) entry which is preliminary data.</text>
</comment>
<dbReference type="EMBL" id="JAGSOV010000019">
    <property type="protein sequence ID" value="MCO1655173.1"/>
    <property type="molecule type" value="Genomic_DNA"/>
</dbReference>
<dbReference type="Proteomes" id="UP001165283">
    <property type="component" value="Unassembled WGS sequence"/>
</dbReference>
<protein>
    <submittedName>
        <fullName evidence="3">Arylamine N-acetyltransferase</fullName>
    </submittedName>
</protein>
<dbReference type="Gene3D" id="3.30.2140.10">
    <property type="entry name" value="Arylamine N-acetyltransferase"/>
    <property type="match status" value="1"/>
</dbReference>
<gene>
    <name evidence="3" type="ORF">KDL28_08920</name>
</gene>
<sequence length="285" mass="30778">MLARLGVDAPLSADLATLRRLHRAWRTRVPYENVDIQLGRPVRLDPEALLDKFGRRSRGGFCYEMNGALALLLRSVGFAVDVVESGVLAVVRGDGAWGNHVALLVTIDGERWVADAGIGDAFLEPLPLREGEHRQGGLGYRIERLDAGTWRIHHHPGGSVASYDLRTAPRDLGDFAGRCQELATSPDSPFVRVLLAQHHRDGQELALRGRTVAAPDGQRVIGGVEEFVEVLDRFRIPVDDLGDDGVAVLWERTGGQHAAWLELQARATTSVSGGSGPGGDGPAGR</sequence>
<dbReference type="PANTHER" id="PTHR11786">
    <property type="entry name" value="N-HYDROXYARYLAMINE O-ACETYLTRANSFERASE"/>
    <property type="match status" value="1"/>
</dbReference>
<evidence type="ECO:0000313" key="3">
    <source>
        <dbReference type="EMBL" id="MCO1655173.1"/>
    </source>
</evidence>
<dbReference type="Gene3D" id="2.40.128.150">
    <property type="entry name" value="Cysteine proteinases"/>
    <property type="match status" value="1"/>
</dbReference>
<dbReference type="SUPFAM" id="SSF54001">
    <property type="entry name" value="Cysteine proteinases"/>
    <property type="match status" value="1"/>
</dbReference>
<comment type="similarity">
    <text evidence="1 2">Belongs to the arylamine N-acetyltransferase family.</text>
</comment>
<name>A0ABT0ZWX2_9PSEU</name>
<dbReference type="Pfam" id="PF00797">
    <property type="entry name" value="Acetyltransf_2"/>
    <property type="match status" value="1"/>
</dbReference>
<evidence type="ECO:0000313" key="4">
    <source>
        <dbReference type="Proteomes" id="UP001165283"/>
    </source>
</evidence>
<organism evidence="3 4">
    <name type="scientific">Pseudonocardia humida</name>
    <dbReference type="NCBI Taxonomy" id="2800819"/>
    <lineage>
        <taxon>Bacteria</taxon>
        <taxon>Bacillati</taxon>
        <taxon>Actinomycetota</taxon>
        <taxon>Actinomycetes</taxon>
        <taxon>Pseudonocardiales</taxon>
        <taxon>Pseudonocardiaceae</taxon>
        <taxon>Pseudonocardia</taxon>
    </lineage>
</organism>
<dbReference type="InterPro" id="IPR001447">
    <property type="entry name" value="Arylamine_N-AcTrfase"/>
</dbReference>
<evidence type="ECO:0000256" key="1">
    <source>
        <dbReference type="ARBA" id="ARBA00006547"/>
    </source>
</evidence>
<proteinExistence type="inferred from homology"/>
<dbReference type="InterPro" id="IPR038765">
    <property type="entry name" value="Papain-like_cys_pep_sf"/>
</dbReference>
<reference evidence="3" key="1">
    <citation type="submission" date="2021-04" db="EMBL/GenBank/DDBJ databases">
        <title>Pseudonocardia sp. nov., isolated from sandy soil of mangrove forest.</title>
        <authorList>
            <person name="Zan Z."/>
            <person name="Huang R."/>
            <person name="Liu W."/>
        </authorList>
    </citation>
    <scope>NUCLEOTIDE SEQUENCE</scope>
    <source>
        <strain evidence="3">S2-4</strain>
    </source>
</reference>
<keyword evidence="4" id="KW-1185">Reference proteome</keyword>
<dbReference type="PANTHER" id="PTHR11786:SF0">
    <property type="entry name" value="ARYLAMINE N-ACETYLTRANSFERASE 4-RELATED"/>
    <property type="match status" value="1"/>
</dbReference>